<dbReference type="AlphaFoldDB" id="A0AA41U083"/>
<accession>A0AA41U083</accession>
<dbReference type="Proteomes" id="UP001165378">
    <property type="component" value="Unassembled WGS sequence"/>
</dbReference>
<feature type="transmembrane region" description="Helical" evidence="1">
    <location>
        <begin position="411"/>
        <end position="432"/>
    </location>
</feature>
<keyword evidence="1" id="KW-1133">Transmembrane helix</keyword>
<keyword evidence="1" id="KW-0472">Membrane</keyword>
<dbReference type="RefSeq" id="WP_235050226.1">
    <property type="nucleotide sequence ID" value="NZ_JAKFHA010000001.1"/>
</dbReference>
<protein>
    <recommendedName>
        <fullName evidence="4">Secreted protein</fullName>
    </recommendedName>
</protein>
<name>A0AA41U083_9ACTN</name>
<evidence type="ECO:0000313" key="2">
    <source>
        <dbReference type="EMBL" id="MCF2526172.1"/>
    </source>
</evidence>
<proteinExistence type="predicted"/>
<feature type="transmembrane region" description="Helical" evidence="1">
    <location>
        <begin position="200"/>
        <end position="223"/>
    </location>
</feature>
<sequence length="443" mass="46403">MVTAVARPGVASGRQVLGRVVRGTRTTPGRLVVAGVVLVVLALLSGVFAFLAVRERSQAAERVAERSEPLGARTQELYRALAEADAAAAAGLLSGGVEKDSLRDRYEQSLDDAQRLLTAASSAGATGRMAELITQLSVQIPLYREDVSRAKSASRQGFPLGASYLRAASRQMEQVILKDAADLHGLAAAKLRADHRQATAVPGTAVVAGLCALAALGVAQVLLARRTKRVFNPGLLLASAAVAASLVWVSTSLASARDDLDRSRDQGWQPVDSLSAARFSVLQARAAESQILVQHGSDGGQYEARLNAEFNELATADGAGGQLAAAAHDARNDPATQAQLAEARAAVGDWRIAHGTVMALYEQTDFKSAVAVVIDDKGSSQLAYNRAENALKLAIAKDQSDFDKAVREGRAAMDGLGIGVLVLAIVAAAGVVDGIRRRLGEYR</sequence>
<keyword evidence="1" id="KW-0812">Transmembrane</keyword>
<reference evidence="2" key="1">
    <citation type="submission" date="2022-01" db="EMBL/GenBank/DDBJ databases">
        <title>Genome-Based Taxonomic Classification of the Phylum Actinobacteria.</title>
        <authorList>
            <person name="Gao Y."/>
        </authorList>
    </citation>
    <scope>NUCLEOTIDE SEQUENCE</scope>
    <source>
        <strain evidence="2">KLBMP 8922</strain>
    </source>
</reference>
<evidence type="ECO:0000256" key="1">
    <source>
        <dbReference type="SAM" id="Phobius"/>
    </source>
</evidence>
<evidence type="ECO:0008006" key="4">
    <source>
        <dbReference type="Google" id="ProtNLM"/>
    </source>
</evidence>
<keyword evidence="3" id="KW-1185">Reference proteome</keyword>
<feature type="transmembrane region" description="Helical" evidence="1">
    <location>
        <begin position="235"/>
        <end position="256"/>
    </location>
</feature>
<evidence type="ECO:0000313" key="3">
    <source>
        <dbReference type="Proteomes" id="UP001165378"/>
    </source>
</evidence>
<feature type="transmembrane region" description="Helical" evidence="1">
    <location>
        <begin position="31"/>
        <end position="53"/>
    </location>
</feature>
<organism evidence="2 3">
    <name type="scientific">Yinghuangia soli</name>
    <dbReference type="NCBI Taxonomy" id="2908204"/>
    <lineage>
        <taxon>Bacteria</taxon>
        <taxon>Bacillati</taxon>
        <taxon>Actinomycetota</taxon>
        <taxon>Actinomycetes</taxon>
        <taxon>Kitasatosporales</taxon>
        <taxon>Streptomycetaceae</taxon>
        <taxon>Yinghuangia</taxon>
    </lineage>
</organism>
<gene>
    <name evidence="2" type="ORF">LZ495_02905</name>
</gene>
<dbReference type="EMBL" id="JAKFHA010000001">
    <property type="protein sequence ID" value="MCF2526172.1"/>
    <property type="molecule type" value="Genomic_DNA"/>
</dbReference>
<comment type="caution">
    <text evidence="2">The sequence shown here is derived from an EMBL/GenBank/DDBJ whole genome shotgun (WGS) entry which is preliminary data.</text>
</comment>